<dbReference type="NCBIfam" id="TIGR01557">
    <property type="entry name" value="myb_SHAQKYF"/>
    <property type="match status" value="1"/>
</dbReference>
<evidence type="ECO:0000256" key="7">
    <source>
        <dbReference type="SAM" id="MobiDB-lite"/>
    </source>
</evidence>
<evidence type="ECO:0000256" key="1">
    <source>
        <dbReference type="ARBA" id="ARBA00004123"/>
    </source>
</evidence>
<dbReference type="InterPro" id="IPR006447">
    <property type="entry name" value="Myb_dom_plants"/>
</dbReference>
<dbReference type="SUPFAM" id="SSF46689">
    <property type="entry name" value="Homeodomain-like"/>
    <property type="match status" value="1"/>
</dbReference>
<dbReference type="FunFam" id="1.10.10.60:FF:000023">
    <property type="entry name" value="protein REVEILLE 6 isoform X1"/>
    <property type="match status" value="1"/>
</dbReference>
<comment type="caution">
    <text evidence="11">The sequence shown here is derived from an EMBL/GenBank/DDBJ whole genome shotgun (WGS) entry which is preliminary data.</text>
</comment>
<dbReference type="Pfam" id="PF00249">
    <property type="entry name" value="Myb_DNA-binding"/>
    <property type="match status" value="1"/>
</dbReference>
<proteinExistence type="inferred from homology"/>
<feature type="compositionally biased region" description="Polar residues" evidence="7">
    <location>
        <begin position="320"/>
        <end position="331"/>
    </location>
</feature>
<comment type="similarity">
    <text evidence="2">Belongs to the Mediator complex subunit 4 family.</text>
</comment>
<feature type="region of interest" description="Disordered" evidence="7">
    <location>
        <begin position="89"/>
        <end position="108"/>
    </location>
</feature>
<dbReference type="InterPro" id="IPR017884">
    <property type="entry name" value="SANT_dom"/>
</dbReference>
<evidence type="ECO:0000256" key="3">
    <source>
        <dbReference type="ARBA" id="ARBA00023015"/>
    </source>
</evidence>
<dbReference type="PANTHER" id="PTHR13208:SF2">
    <property type="entry name" value="MEDIATOR OF RNA POLYMERASE II TRANSCRIPTION SUBUNIT 4"/>
    <property type="match status" value="1"/>
</dbReference>
<organism evidence="11 12">
    <name type="scientific">Quercus suber</name>
    <name type="common">Cork oak</name>
    <dbReference type="NCBI Taxonomy" id="58331"/>
    <lineage>
        <taxon>Eukaryota</taxon>
        <taxon>Viridiplantae</taxon>
        <taxon>Streptophyta</taxon>
        <taxon>Embryophyta</taxon>
        <taxon>Tracheophyta</taxon>
        <taxon>Spermatophyta</taxon>
        <taxon>Magnoliopsida</taxon>
        <taxon>eudicotyledons</taxon>
        <taxon>Gunneridae</taxon>
        <taxon>Pentapetalae</taxon>
        <taxon>rosids</taxon>
        <taxon>fabids</taxon>
        <taxon>Fagales</taxon>
        <taxon>Fagaceae</taxon>
        <taxon>Quercus</taxon>
    </lineage>
</organism>
<evidence type="ECO:0000256" key="5">
    <source>
        <dbReference type="ARBA" id="ARBA00023163"/>
    </source>
</evidence>
<keyword evidence="3" id="KW-0805">Transcription regulation</keyword>
<dbReference type="GO" id="GO:0003712">
    <property type="term" value="F:transcription coregulator activity"/>
    <property type="evidence" value="ECO:0007669"/>
    <property type="project" value="InterPro"/>
</dbReference>
<feature type="domain" description="SANT" evidence="9">
    <location>
        <begin position="34"/>
        <end position="87"/>
    </location>
</feature>
<dbReference type="PROSITE" id="PS51294">
    <property type="entry name" value="HTH_MYB"/>
    <property type="match status" value="1"/>
</dbReference>
<dbReference type="InterPro" id="IPR001005">
    <property type="entry name" value="SANT/Myb"/>
</dbReference>
<dbReference type="GO" id="GO:0070847">
    <property type="term" value="C:core mediator complex"/>
    <property type="evidence" value="ECO:0007669"/>
    <property type="project" value="TreeGrafter"/>
</dbReference>
<evidence type="ECO:0000256" key="6">
    <source>
        <dbReference type="ARBA" id="ARBA00023242"/>
    </source>
</evidence>
<dbReference type="Gene3D" id="1.10.10.60">
    <property type="entry name" value="Homeodomain-like"/>
    <property type="match status" value="1"/>
</dbReference>
<keyword evidence="5" id="KW-0804">Transcription</keyword>
<evidence type="ECO:0000256" key="2">
    <source>
        <dbReference type="ARBA" id="ARBA00009626"/>
    </source>
</evidence>
<dbReference type="InterPro" id="IPR017930">
    <property type="entry name" value="Myb_dom"/>
</dbReference>
<dbReference type="Pfam" id="PF24904">
    <property type="entry name" value="RVE6"/>
    <property type="match status" value="1"/>
</dbReference>
<evidence type="ECO:0000259" key="9">
    <source>
        <dbReference type="PROSITE" id="PS51293"/>
    </source>
</evidence>
<feature type="region of interest" description="Disordered" evidence="7">
    <location>
        <begin position="655"/>
        <end position="719"/>
    </location>
</feature>
<dbReference type="InterPro" id="IPR019258">
    <property type="entry name" value="Mediator_Med4"/>
</dbReference>
<keyword evidence="12" id="KW-1185">Reference proteome</keyword>
<dbReference type="Proteomes" id="UP000237347">
    <property type="component" value="Unassembled WGS sequence"/>
</dbReference>
<evidence type="ECO:0000259" key="10">
    <source>
        <dbReference type="PROSITE" id="PS51294"/>
    </source>
</evidence>
<evidence type="ECO:0000259" key="8">
    <source>
        <dbReference type="PROSITE" id="PS50090"/>
    </source>
</evidence>
<feature type="region of interest" description="Disordered" evidence="7">
    <location>
        <begin position="296"/>
        <end position="354"/>
    </location>
</feature>
<dbReference type="InterPro" id="IPR009057">
    <property type="entry name" value="Homeodomain-like_sf"/>
</dbReference>
<dbReference type="Pfam" id="PF10018">
    <property type="entry name" value="Med4"/>
    <property type="match status" value="1"/>
</dbReference>
<feature type="region of interest" description="Disordered" evidence="7">
    <location>
        <begin position="1"/>
        <end position="39"/>
    </location>
</feature>
<dbReference type="PANTHER" id="PTHR13208">
    <property type="entry name" value="MEDIATOR OF RNA POLYMERASE II TRANSCRIPTION SUBUNIT 4"/>
    <property type="match status" value="1"/>
</dbReference>
<dbReference type="PROSITE" id="PS50090">
    <property type="entry name" value="MYB_LIKE"/>
    <property type="match status" value="1"/>
</dbReference>
<reference evidence="11 12" key="1">
    <citation type="journal article" date="2018" name="Sci. Data">
        <title>The draft genome sequence of cork oak.</title>
        <authorList>
            <person name="Ramos A.M."/>
            <person name="Usie A."/>
            <person name="Barbosa P."/>
            <person name="Barros P.M."/>
            <person name="Capote T."/>
            <person name="Chaves I."/>
            <person name="Simoes F."/>
            <person name="Abreu I."/>
            <person name="Carrasquinho I."/>
            <person name="Faro C."/>
            <person name="Guimaraes J.B."/>
            <person name="Mendonca D."/>
            <person name="Nobrega F."/>
            <person name="Rodrigues L."/>
            <person name="Saibo N.J.M."/>
            <person name="Varela M.C."/>
            <person name="Egas C."/>
            <person name="Matos J."/>
            <person name="Miguel C.M."/>
            <person name="Oliveira M.M."/>
            <person name="Ricardo C.P."/>
            <person name="Goncalves S."/>
        </authorList>
    </citation>
    <scope>NUCLEOTIDE SEQUENCE [LARGE SCALE GENOMIC DNA]</scope>
    <source>
        <strain evidence="12">cv. HL8</strain>
    </source>
</reference>
<sequence length="719" mass="79096">MNSQPTQNPQSMATSSTPTDSSGKKVRKPYTITKSRESWTDEEHDKFLEALQLFDRDWKKIEDFVGSKTVIQIRSHAQKYFLKVQKNGTVAHVPPPRPKRKASHPYPQKASKNVLMPLQGSLAYPSSINNLASGYSPWDETSMMINASSSQMTSFIQGKFPKLTYNGTDSADIASKGVARISNSIPKQGKQAPVLHGLPDFSEVYGFIGSVFDPEIDGHVQKLKEMDPINFETVLLLMRNLTVNLSSPDFEPIRNVLSSYDVNSKTVGFAAGFVAKKQTNINWVNHDCNKVAHILSRSKSNNKSTKSQKMLQSPARLGLTNPNSPSLQNPTAPKITHHPNHQLQPSSNLSSSTTIPIISTTTTSSTLLSLLPPLPRAQTLLLQMASLASKLFEVSPNRSLWLTAFRGSLPTFLSPQTQPTPLESSPSTAKEIHSLFTVLQTQLFEAVAELQEILDLQDAKKKVAREIQSKDSSLLAFANKLKDAERVLDILVDDYSDYRRPKRAKLEEDESMEEEEDDSSSCTTTVVSKLKLSDILSYAHKISYTTFAPPEFGAGQAPLRGALPPAPQEEQMRASQLYNFADLDVGLPKVDESKEKTIEAIVEPPASQPADANPLANLTGLLPPNITVPSGWKPGMPVELPINLPIPPPGWKPGDPVPLSVLESLPVPRADEQQMRGPLAPQHKPPGPIQVRHVELDILDQDDDSSDYSSEEASSEDED</sequence>
<comment type="subcellular location">
    <subcellularLocation>
        <location evidence="1">Nucleus</location>
    </subcellularLocation>
</comment>
<keyword evidence="6" id="KW-0539">Nucleus</keyword>
<dbReference type="CDD" id="cd00167">
    <property type="entry name" value="SANT"/>
    <property type="match status" value="1"/>
</dbReference>
<dbReference type="EMBL" id="PKMF04000379">
    <property type="protein sequence ID" value="KAK7834970.1"/>
    <property type="molecule type" value="Genomic_DNA"/>
</dbReference>
<feature type="compositionally biased region" description="Acidic residues" evidence="7">
    <location>
        <begin position="697"/>
        <end position="719"/>
    </location>
</feature>
<feature type="compositionally biased region" description="Polar residues" evidence="7">
    <location>
        <begin position="1"/>
        <end position="21"/>
    </location>
</feature>
<dbReference type="AlphaFoldDB" id="A0AAW0K8E5"/>
<dbReference type="GO" id="GO:0016592">
    <property type="term" value="C:mediator complex"/>
    <property type="evidence" value="ECO:0007669"/>
    <property type="project" value="InterPro"/>
</dbReference>
<feature type="domain" description="Myb-like" evidence="8">
    <location>
        <begin position="31"/>
        <end position="81"/>
    </location>
</feature>
<evidence type="ECO:0000313" key="12">
    <source>
        <dbReference type="Proteomes" id="UP000237347"/>
    </source>
</evidence>
<keyword evidence="4" id="KW-0238">DNA-binding</keyword>
<dbReference type="PROSITE" id="PS51293">
    <property type="entry name" value="SANT"/>
    <property type="match status" value="1"/>
</dbReference>
<dbReference type="GO" id="GO:0003677">
    <property type="term" value="F:DNA binding"/>
    <property type="evidence" value="ECO:0007669"/>
    <property type="project" value="UniProtKB-KW"/>
</dbReference>
<evidence type="ECO:0000313" key="11">
    <source>
        <dbReference type="EMBL" id="KAK7834970.1"/>
    </source>
</evidence>
<protein>
    <submittedName>
        <fullName evidence="11">Mediator of rna polymerase ii transcription subunit 4</fullName>
    </submittedName>
</protein>
<feature type="compositionally biased region" description="Low complexity" evidence="7">
    <location>
        <begin position="297"/>
        <end position="309"/>
    </location>
</feature>
<feature type="domain" description="HTH myb-type" evidence="10">
    <location>
        <begin position="31"/>
        <end position="85"/>
    </location>
</feature>
<evidence type="ECO:0000256" key="4">
    <source>
        <dbReference type="ARBA" id="ARBA00023125"/>
    </source>
</evidence>
<dbReference type="GO" id="GO:0006357">
    <property type="term" value="P:regulation of transcription by RNA polymerase II"/>
    <property type="evidence" value="ECO:0007669"/>
    <property type="project" value="InterPro"/>
</dbReference>
<name>A0AAW0K8E5_QUESU</name>
<gene>
    <name evidence="11" type="primary">MED4</name>
    <name evidence="11" type="ORF">CFP56_023957</name>
</gene>
<feature type="compositionally biased region" description="Low complexity" evidence="7">
    <location>
        <begin position="345"/>
        <end position="354"/>
    </location>
</feature>
<dbReference type="SMART" id="SM00717">
    <property type="entry name" value="SANT"/>
    <property type="match status" value="1"/>
</dbReference>
<accession>A0AAW0K8E5</accession>